<dbReference type="Pfam" id="PF02518">
    <property type="entry name" value="HATPase_c"/>
    <property type="match status" value="1"/>
</dbReference>
<dbReference type="Proteomes" id="UP000657421">
    <property type="component" value="Unassembled WGS sequence"/>
</dbReference>
<dbReference type="InterPro" id="IPR050640">
    <property type="entry name" value="Bact_2-comp_sensor_kinase"/>
</dbReference>
<dbReference type="GO" id="GO:0016301">
    <property type="term" value="F:kinase activity"/>
    <property type="evidence" value="ECO:0007669"/>
    <property type="project" value="UniProtKB-KW"/>
</dbReference>
<comment type="caution">
    <text evidence="7">The sequence shown here is derived from an EMBL/GenBank/DDBJ whole genome shotgun (WGS) entry which is preliminary data.</text>
</comment>
<gene>
    <name evidence="7" type="ORF">H8716_01985</name>
</gene>
<dbReference type="SMART" id="SM00304">
    <property type="entry name" value="HAMP"/>
    <property type="match status" value="1"/>
</dbReference>
<keyword evidence="4 7" id="KW-0418">Kinase</keyword>
<dbReference type="PANTHER" id="PTHR34220">
    <property type="entry name" value="SENSOR HISTIDINE KINASE YPDA"/>
    <property type="match status" value="1"/>
</dbReference>
<evidence type="ECO:0000259" key="6">
    <source>
        <dbReference type="PROSITE" id="PS50885"/>
    </source>
</evidence>
<keyword evidence="5" id="KW-0472">Membrane</keyword>
<keyword evidence="3" id="KW-0808">Transferase</keyword>
<evidence type="ECO:0000256" key="1">
    <source>
        <dbReference type="ARBA" id="ARBA00004370"/>
    </source>
</evidence>
<accession>A0ABR7N629</accession>
<evidence type="ECO:0000256" key="5">
    <source>
        <dbReference type="SAM" id="Phobius"/>
    </source>
</evidence>
<dbReference type="Gene3D" id="3.30.565.10">
    <property type="entry name" value="Histidine kinase-like ATPase, C-terminal domain"/>
    <property type="match status" value="1"/>
</dbReference>
<dbReference type="RefSeq" id="WP_249306853.1">
    <property type="nucleotide sequence ID" value="NZ_JACRSZ010000001.1"/>
</dbReference>
<reference evidence="7 8" key="1">
    <citation type="submission" date="2020-08" db="EMBL/GenBank/DDBJ databases">
        <title>Genome public.</title>
        <authorList>
            <person name="Liu C."/>
            <person name="Sun Q."/>
        </authorList>
    </citation>
    <scope>NUCLEOTIDE SEQUENCE [LARGE SCALE GENOMIC DNA]</scope>
    <source>
        <strain evidence="7 8">NSJ-46</strain>
    </source>
</reference>
<dbReference type="PROSITE" id="PS50885">
    <property type="entry name" value="HAMP"/>
    <property type="match status" value="1"/>
</dbReference>
<dbReference type="InterPro" id="IPR010559">
    <property type="entry name" value="Sig_transdc_His_kin_internal"/>
</dbReference>
<name>A0ABR7N629_9FIRM</name>
<dbReference type="PANTHER" id="PTHR34220:SF7">
    <property type="entry name" value="SENSOR HISTIDINE KINASE YPDA"/>
    <property type="match status" value="1"/>
</dbReference>
<evidence type="ECO:0000256" key="3">
    <source>
        <dbReference type="ARBA" id="ARBA00022679"/>
    </source>
</evidence>
<comment type="subcellular location">
    <subcellularLocation>
        <location evidence="1">Membrane</location>
    </subcellularLocation>
</comment>
<feature type="transmembrane region" description="Helical" evidence="5">
    <location>
        <begin position="12"/>
        <end position="35"/>
    </location>
</feature>
<evidence type="ECO:0000313" key="8">
    <source>
        <dbReference type="Proteomes" id="UP000657421"/>
    </source>
</evidence>
<dbReference type="Gene3D" id="6.10.340.10">
    <property type="match status" value="1"/>
</dbReference>
<keyword evidence="5" id="KW-0812">Transmembrane</keyword>
<dbReference type="InterPro" id="IPR003594">
    <property type="entry name" value="HATPase_dom"/>
</dbReference>
<dbReference type="InterPro" id="IPR036890">
    <property type="entry name" value="HATPase_C_sf"/>
</dbReference>
<keyword evidence="2" id="KW-0597">Phosphoprotein</keyword>
<dbReference type="Pfam" id="PF06580">
    <property type="entry name" value="His_kinase"/>
    <property type="match status" value="1"/>
</dbReference>
<evidence type="ECO:0000256" key="2">
    <source>
        <dbReference type="ARBA" id="ARBA00022553"/>
    </source>
</evidence>
<dbReference type="SUPFAM" id="SSF55874">
    <property type="entry name" value="ATPase domain of HSP90 chaperone/DNA topoisomerase II/histidine kinase"/>
    <property type="match status" value="1"/>
</dbReference>
<protein>
    <submittedName>
        <fullName evidence="7">Sensor histidine kinase</fullName>
    </submittedName>
</protein>
<dbReference type="InterPro" id="IPR003660">
    <property type="entry name" value="HAMP_dom"/>
</dbReference>
<keyword evidence="5" id="KW-1133">Transmembrane helix</keyword>
<dbReference type="SUPFAM" id="SSF158472">
    <property type="entry name" value="HAMP domain-like"/>
    <property type="match status" value="1"/>
</dbReference>
<feature type="domain" description="HAMP" evidence="6">
    <location>
        <begin position="210"/>
        <end position="263"/>
    </location>
</feature>
<dbReference type="SMART" id="SM00387">
    <property type="entry name" value="HATPase_c"/>
    <property type="match status" value="1"/>
</dbReference>
<dbReference type="Pfam" id="PF00672">
    <property type="entry name" value="HAMP"/>
    <property type="match status" value="1"/>
</dbReference>
<sequence>MKKKKTSLSSRLNVMVAVCLIPLLVIAFYLIIMLYRFSERYDETVQNITTANEYNLDLKEQVDYTMYIIVVNSERADELVDTAAPQLLITQAQEDFKRLYDNAGASYAKNNLQRILKSLQSLETSVAEIKQDATVTGNYDRNLERLDLDIRVQTELIQDQIQEYIYHEASDLEALREGIRRDVTTAIEITIACILIILVSTLLLSRKISHNLTKGIDQLRMVTRKAGHGDFAVRASLEDGDEELEELADGFNQMVERIGNLVEDIQVEQLNLRTTEQKLLQAQINPHFLYNTLDAIIWLAEAGEKEQVIMMVTALSDFFRTTLSKGRDYITVEEEESHIRSYLQIQQFRYQDILEYEIDIPKEMHEYQILKLTLQPLVENALYHGIKNKRGMGHIRVSGHIDSGYLVFLVTDNGLGMTPEKLAEVQEEMNSDHLDERNTDPSGFGLYNVVQRIKLNYGPQYGIWISSTYGEGTEARVEIPAIKK</sequence>
<proteinExistence type="predicted"/>
<organism evidence="7 8">
    <name type="scientific">Jingyaoa shaoxingensis</name>
    <dbReference type="NCBI Taxonomy" id="2763671"/>
    <lineage>
        <taxon>Bacteria</taxon>
        <taxon>Bacillati</taxon>
        <taxon>Bacillota</taxon>
        <taxon>Clostridia</taxon>
        <taxon>Lachnospirales</taxon>
        <taxon>Lachnospiraceae</taxon>
        <taxon>Jingyaoa</taxon>
    </lineage>
</organism>
<evidence type="ECO:0000313" key="7">
    <source>
        <dbReference type="EMBL" id="MBC8571860.1"/>
    </source>
</evidence>
<keyword evidence="8" id="KW-1185">Reference proteome</keyword>
<dbReference type="EMBL" id="JACRSZ010000001">
    <property type="protein sequence ID" value="MBC8571860.1"/>
    <property type="molecule type" value="Genomic_DNA"/>
</dbReference>
<evidence type="ECO:0000256" key="4">
    <source>
        <dbReference type="ARBA" id="ARBA00022777"/>
    </source>
</evidence>